<proteinExistence type="predicted"/>
<dbReference type="Proteomes" id="UP001152622">
    <property type="component" value="Chromosome 20"/>
</dbReference>
<protein>
    <submittedName>
        <fullName evidence="2">Uncharacterized protein</fullName>
    </submittedName>
</protein>
<organism evidence="2 3">
    <name type="scientific">Synaphobranchus kaupii</name>
    <name type="common">Kaup's arrowtooth eel</name>
    <dbReference type="NCBI Taxonomy" id="118154"/>
    <lineage>
        <taxon>Eukaryota</taxon>
        <taxon>Metazoa</taxon>
        <taxon>Chordata</taxon>
        <taxon>Craniata</taxon>
        <taxon>Vertebrata</taxon>
        <taxon>Euteleostomi</taxon>
        <taxon>Actinopterygii</taxon>
        <taxon>Neopterygii</taxon>
        <taxon>Teleostei</taxon>
        <taxon>Anguilliformes</taxon>
        <taxon>Synaphobranchidae</taxon>
        <taxon>Synaphobranchus</taxon>
    </lineage>
</organism>
<dbReference type="AlphaFoldDB" id="A0A9Q1ECD2"/>
<comment type="caution">
    <text evidence="2">The sequence shown here is derived from an EMBL/GenBank/DDBJ whole genome shotgun (WGS) entry which is preliminary data.</text>
</comment>
<evidence type="ECO:0000256" key="1">
    <source>
        <dbReference type="SAM" id="MobiDB-lite"/>
    </source>
</evidence>
<feature type="region of interest" description="Disordered" evidence="1">
    <location>
        <begin position="86"/>
        <end position="105"/>
    </location>
</feature>
<keyword evidence="3" id="KW-1185">Reference proteome</keyword>
<evidence type="ECO:0000313" key="3">
    <source>
        <dbReference type="Proteomes" id="UP001152622"/>
    </source>
</evidence>
<dbReference type="EMBL" id="JAINUF010000020">
    <property type="protein sequence ID" value="KAJ8336229.1"/>
    <property type="molecule type" value="Genomic_DNA"/>
</dbReference>
<sequence length="151" mass="15879">MNSDLRGWCSTGVSRRLRVLVLWSFNGDACSPTLPDCGTTESKLPHPAGVKNSALSVFGLHSINGAGSEQRGPMCKQLAGFPEQRLAEGRRSPGCPRNRAGTGPGRAQQEAALVPIAVEPYAVFPHALEAPTGAIKPACAVSCAVTQMHEM</sequence>
<gene>
    <name evidence="2" type="ORF">SKAU_G00395720</name>
</gene>
<accession>A0A9Q1ECD2</accession>
<evidence type="ECO:0000313" key="2">
    <source>
        <dbReference type="EMBL" id="KAJ8336229.1"/>
    </source>
</evidence>
<reference evidence="2" key="1">
    <citation type="journal article" date="2023" name="Science">
        <title>Genome structures resolve the early diversification of teleost fishes.</title>
        <authorList>
            <person name="Parey E."/>
            <person name="Louis A."/>
            <person name="Montfort J."/>
            <person name="Bouchez O."/>
            <person name="Roques C."/>
            <person name="Iampietro C."/>
            <person name="Lluch J."/>
            <person name="Castinel A."/>
            <person name="Donnadieu C."/>
            <person name="Desvignes T."/>
            <person name="Floi Bucao C."/>
            <person name="Jouanno E."/>
            <person name="Wen M."/>
            <person name="Mejri S."/>
            <person name="Dirks R."/>
            <person name="Jansen H."/>
            <person name="Henkel C."/>
            <person name="Chen W.J."/>
            <person name="Zahm M."/>
            <person name="Cabau C."/>
            <person name="Klopp C."/>
            <person name="Thompson A.W."/>
            <person name="Robinson-Rechavi M."/>
            <person name="Braasch I."/>
            <person name="Lecointre G."/>
            <person name="Bobe J."/>
            <person name="Postlethwait J.H."/>
            <person name="Berthelot C."/>
            <person name="Roest Crollius H."/>
            <person name="Guiguen Y."/>
        </authorList>
    </citation>
    <scope>NUCLEOTIDE SEQUENCE</scope>
    <source>
        <strain evidence="2">WJC10195</strain>
    </source>
</reference>
<name>A0A9Q1ECD2_SYNKA</name>